<dbReference type="EMBL" id="GBXM01006213">
    <property type="protein sequence ID" value="JAI02365.1"/>
    <property type="molecule type" value="Transcribed_RNA"/>
</dbReference>
<proteinExistence type="predicted"/>
<name>A0A0E9XI87_ANGAN</name>
<reference evidence="1" key="1">
    <citation type="submission" date="2014-11" db="EMBL/GenBank/DDBJ databases">
        <authorList>
            <person name="Amaro Gonzalez C."/>
        </authorList>
    </citation>
    <scope>NUCLEOTIDE SEQUENCE</scope>
</reference>
<dbReference type="AlphaFoldDB" id="A0A0E9XI87"/>
<organism evidence="1">
    <name type="scientific">Anguilla anguilla</name>
    <name type="common">European freshwater eel</name>
    <name type="synonym">Muraena anguilla</name>
    <dbReference type="NCBI Taxonomy" id="7936"/>
    <lineage>
        <taxon>Eukaryota</taxon>
        <taxon>Metazoa</taxon>
        <taxon>Chordata</taxon>
        <taxon>Craniata</taxon>
        <taxon>Vertebrata</taxon>
        <taxon>Euteleostomi</taxon>
        <taxon>Actinopterygii</taxon>
        <taxon>Neopterygii</taxon>
        <taxon>Teleostei</taxon>
        <taxon>Anguilliformes</taxon>
        <taxon>Anguillidae</taxon>
        <taxon>Anguilla</taxon>
    </lineage>
</organism>
<accession>A0A0E9XI87</accession>
<evidence type="ECO:0000313" key="1">
    <source>
        <dbReference type="EMBL" id="JAI02365.1"/>
    </source>
</evidence>
<sequence>MYQTIQKWLRCTRSTISVQTLDASSCQTSSKMRPPASSLDFAEVAETALLLDGTCIVCSLVVRGQKYLQG</sequence>
<reference evidence="1" key="2">
    <citation type="journal article" date="2015" name="Fish Shellfish Immunol.">
        <title>Early steps in the European eel (Anguilla anguilla)-Vibrio vulnificus interaction in the gills: Role of the RtxA13 toxin.</title>
        <authorList>
            <person name="Callol A."/>
            <person name="Pajuelo D."/>
            <person name="Ebbesson L."/>
            <person name="Teles M."/>
            <person name="MacKenzie S."/>
            <person name="Amaro C."/>
        </authorList>
    </citation>
    <scope>NUCLEOTIDE SEQUENCE</scope>
</reference>
<protein>
    <submittedName>
        <fullName evidence="1">Uncharacterized protein</fullName>
    </submittedName>
</protein>